<dbReference type="InterPro" id="IPR002938">
    <property type="entry name" value="FAD-bd"/>
</dbReference>
<organism evidence="4 5">
    <name type="scientific">Sphingomonas cavernae</name>
    <dbReference type="NCBI Taxonomy" id="2320861"/>
    <lineage>
        <taxon>Bacteria</taxon>
        <taxon>Pseudomonadati</taxon>
        <taxon>Pseudomonadota</taxon>
        <taxon>Alphaproteobacteria</taxon>
        <taxon>Sphingomonadales</taxon>
        <taxon>Sphingomonadaceae</taxon>
        <taxon>Sphingomonas</taxon>
    </lineage>
</organism>
<feature type="compositionally biased region" description="Basic and acidic residues" evidence="1">
    <location>
        <begin position="782"/>
        <end position="793"/>
    </location>
</feature>
<evidence type="ECO:0000313" key="5">
    <source>
        <dbReference type="Proteomes" id="UP000286100"/>
    </source>
</evidence>
<comment type="caution">
    <text evidence="4">The sequence shown here is derived from an EMBL/GenBank/DDBJ whole genome shotgun (WGS) entry which is preliminary data.</text>
</comment>
<dbReference type="GO" id="GO:0071949">
    <property type="term" value="F:FAD binding"/>
    <property type="evidence" value="ECO:0007669"/>
    <property type="project" value="InterPro"/>
</dbReference>
<dbReference type="InterPro" id="IPR001155">
    <property type="entry name" value="OxRdtase_FMN_N"/>
</dbReference>
<dbReference type="EMBL" id="QYUM01000004">
    <property type="protein sequence ID" value="RJF85950.1"/>
    <property type="molecule type" value="Genomic_DNA"/>
</dbReference>
<dbReference type="SUPFAM" id="SSF51395">
    <property type="entry name" value="FMN-linked oxidoreductases"/>
    <property type="match status" value="1"/>
</dbReference>
<dbReference type="CDD" id="cd02932">
    <property type="entry name" value="OYE_YqiM_FMN"/>
    <property type="match status" value="1"/>
</dbReference>
<reference evidence="4 5" key="1">
    <citation type="submission" date="2018-09" db="EMBL/GenBank/DDBJ databases">
        <authorList>
            <person name="Zhu H."/>
        </authorList>
    </citation>
    <scope>NUCLEOTIDE SEQUENCE [LARGE SCALE GENOMIC DNA]</scope>
    <source>
        <strain evidence="4 5">K2R01-6</strain>
    </source>
</reference>
<dbReference type="Gene3D" id="3.30.9.20">
    <property type="match status" value="1"/>
</dbReference>
<proteinExistence type="predicted"/>
<dbReference type="PANTHER" id="PTHR43303">
    <property type="entry name" value="NADPH DEHYDROGENASE C23G7.10C-RELATED"/>
    <property type="match status" value="1"/>
</dbReference>
<dbReference type="AlphaFoldDB" id="A0A418W7D3"/>
<dbReference type="Pfam" id="PF01494">
    <property type="entry name" value="FAD_binding_3"/>
    <property type="match status" value="1"/>
</dbReference>
<dbReference type="RefSeq" id="WP_119765198.1">
    <property type="nucleotide sequence ID" value="NZ_QYUM01000004.1"/>
</dbReference>
<keyword evidence="5" id="KW-1185">Reference proteome</keyword>
<dbReference type="OrthoDB" id="9804454at2"/>
<feature type="domain" description="NADH:flavin oxidoreductase/NADH oxidase N-terminal" evidence="2">
    <location>
        <begin position="397"/>
        <end position="730"/>
    </location>
</feature>
<dbReference type="InterPro" id="IPR044152">
    <property type="entry name" value="YqjM-like"/>
</dbReference>
<protein>
    <submittedName>
        <fullName evidence="4">Bifunctional salicylyl-CoA 5-hydroxylase/oxidoreductase</fullName>
    </submittedName>
</protein>
<dbReference type="Pfam" id="PF00724">
    <property type="entry name" value="Oxidored_FMN"/>
    <property type="match status" value="1"/>
</dbReference>
<dbReference type="GO" id="GO:0010181">
    <property type="term" value="F:FMN binding"/>
    <property type="evidence" value="ECO:0007669"/>
    <property type="project" value="InterPro"/>
</dbReference>
<dbReference type="SUPFAM" id="SSF51905">
    <property type="entry name" value="FAD/NAD(P)-binding domain"/>
    <property type="match status" value="1"/>
</dbReference>
<dbReference type="Gene3D" id="3.20.20.70">
    <property type="entry name" value="Aldolase class I"/>
    <property type="match status" value="1"/>
</dbReference>
<dbReference type="InterPro" id="IPR013785">
    <property type="entry name" value="Aldolase_TIM"/>
</dbReference>
<dbReference type="GO" id="GO:0050661">
    <property type="term" value="F:NADP binding"/>
    <property type="evidence" value="ECO:0007669"/>
    <property type="project" value="InterPro"/>
</dbReference>
<evidence type="ECO:0000259" key="2">
    <source>
        <dbReference type="Pfam" id="PF00724"/>
    </source>
</evidence>
<feature type="domain" description="FAD-binding" evidence="3">
    <location>
        <begin position="133"/>
        <end position="315"/>
    </location>
</feature>
<dbReference type="GO" id="GO:0003959">
    <property type="term" value="F:NADPH dehydrogenase activity"/>
    <property type="evidence" value="ECO:0007669"/>
    <property type="project" value="InterPro"/>
</dbReference>
<evidence type="ECO:0000313" key="4">
    <source>
        <dbReference type="EMBL" id="RJF85950.1"/>
    </source>
</evidence>
<evidence type="ECO:0000259" key="3">
    <source>
        <dbReference type="Pfam" id="PF01494"/>
    </source>
</evidence>
<dbReference type="InterPro" id="IPR036188">
    <property type="entry name" value="FAD/NAD-bd_sf"/>
</dbReference>
<sequence>MKIAVIGGGPGGLYFALLTKKRLPDCEIHVYEQNRADDTFGFGVVFSDETLDEFLSADPESYEMIRASFAYWDDIIVDHQGNRTTVGGNGFAGCSRQTLLGLLQRRCAALGVNLHYSTRIDPAGIETRFADHDLVVIADGANSPVRAHHAEAFGARAIEARNKFCWLGSSRPLDAFTFFFVATDKGHFCAHTYQYERGHSTWVIETTPETWDAHGFAHMSEEESARVLETIFAEPLAGHPFITNRSIWRNFHTISCASWRLGKMVLLGDAKATAHWSIGSGTKLAMECAAALSDGVVANGTDLDAVTTDYERTRRTPVEITQHNAQVSLRWFEDLPRHWSKERFEFAFSLMSRAKALTWDNIALRDKAFLTQVEDEFYARYRRATGRDASVDRPTPMFTPFDVRGLTLPNRVVMAPMAQYSAVEGDITPWHFTHYTSRALGGAGLVFTEMTCPTPDARITTACTGLWSDAQEQDWKAIVDFIHATTPARVAMQLGHAGRKGSTKVPEFGMDQPMESGNWPIYSASPLPYFDNISDIPIELDRARMDEIRDSFVASTRRAARASFDWLELHTAHGYLLASFLSPLTNRRSDSYGGSVQNRVRFPLEVFMAMREAWPADRPMSVRLSSADWAEGGLPLEDLTLICRAFKQAGVDIIHASSGQTVPWQKPVYGRMWQTPFAEYIRLTAGIPTIAVGDITSPEQINTIIAAGRADLCALARPMLNDPFFARQAAGHYGVRSACGVPLGWPEQMRTAEYQLYREAQKANDKNAELNAKARPVRRHDQRAADPEEKLYG</sequence>
<name>A0A418W7D3_9SPHN</name>
<evidence type="ECO:0000256" key="1">
    <source>
        <dbReference type="SAM" id="MobiDB-lite"/>
    </source>
</evidence>
<dbReference type="Gene3D" id="3.50.50.60">
    <property type="entry name" value="FAD/NAD(P)-binding domain"/>
    <property type="match status" value="1"/>
</dbReference>
<feature type="region of interest" description="Disordered" evidence="1">
    <location>
        <begin position="765"/>
        <end position="793"/>
    </location>
</feature>
<gene>
    <name evidence="4" type="ORF">D3876_19080</name>
</gene>
<dbReference type="PANTHER" id="PTHR43303:SF3">
    <property type="entry name" value="BLR3436 PROTEIN"/>
    <property type="match status" value="1"/>
</dbReference>
<dbReference type="Proteomes" id="UP000286100">
    <property type="component" value="Unassembled WGS sequence"/>
</dbReference>
<accession>A0A418W7D3</accession>